<name>A0A017T930_9BACT</name>
<feature type="transmembrane region" description="Helical" evidence="6">
    <location>
        <begin position="448"/>
        <end position="472"/>
    </location>
</feature>
<feature type="transmembrane region" description="Helical" evidence="6">
    <location>
        <begin position="83"/>
        <end position="102"/>
    </location>
</feature>
<reference evidence="8 9" key="1">
    <citation type="submission" date="2013-05" db="EMBL/GenBank/DDBJ databases">
        <title>Genome assembly of Chondromyces apiculatus DSM 436.</title>
        <authorList>
            <person name="Sharma G."/>
            <person name="Khatri I."/>
            <person name="Kaur C."/>
            <person name="Mayilraj S."/>
            <person name="Subramanian S."/>
        </authorList>
    </citation>
    <scope>NUCLEOTIDE SEQUENCE [LARGE SCALE GENOMIC DNA]</scope>
    <source>
        <strain evidence="8 9">DSM 436</strain>
    </source>
</reference>
<dbReference type="RefSeq" id="WP_044242569.1">
    <property type="nucleotide sequence ID" value="NZ_ASRX01000025.1"/>
</dbReference>
<keyword evidence="4 6" id="KW-0472">Membrane</keyword>
<evidence type="ECO:0000259" key="7">
    <source>
        <dbReference type="Pfam" id="PF04932"/>
    </source>
</evidence>
<evidence type="ECO:0000256" key="3">
    <source>
        <dbReference type="ARBA" id="ARBA00022989"/>
    </source>
</evidence>
<dbReference type="AlphaFoldDB" id="A0A017T930"/>
<sequence>MAAWIVCALCALVILKPQEFIPALAGLPLLYIAFAAAAVLVVFDVCWRRVRPALAPQIPFALGFFAWALLTTAIKVPDVLSERVAFFVTAAGVVLAVGVGSASSRGLKAFAVTFLACGVLVTGVAIMQGRGPLMCMTAVDEEDWMGTGELRSDGRSCTLDDDCYKDAPNPEASYRCERQGPLGTSTVRGRVRYRGSLADPNELALMVGMTIPFAFALADRGRRRKRRDEGNEGGGSGGSGEDGAEATARSAGEDAVVGTAGTVHVAGVTDGAGVDGTHRGEEGRTADGLARKEAGVGQERPAWMAMRSEASGGAMMATAVPLPLLLTDKLLGRVGAGLRALPVVALLAAIAVMVVMTKSRTGVIVFLVVLGLYFIKRIGAWGVVLCCLVGPPMLLLGGRSGAEAEESSGERVELLREGFEMIRRTKGIGVGSGQFGYENSIGLTAHNAYLLAAAEVGIVGACLFGLTLYAAAKVPLAIWFGNYRVDSVVERFAPAVFVSLCGAFAGIFFLSWSYKDVLYMAIGASAALYGAAKGQDERVSVRISLTEVVLVCLGMMGILVAIYLGIRIFK</sequence>
<feature type="transmembrane region" description="Helical" evidence="6">
    <location>
        <begin position="109"/>
        <end position="127"/>
    </location>
</feature>
<feature type="compositionally biased region" description="Gly residues" evidence="5">
    <location>
        <begin position="232"/>
        <end position="241"/>
    </location>
</feature>
<feature type="region of interest" description="Disordered" evidence="5">
    <location>
        <begin position="220"/>
        <end position="252"/>
    </location>
</feature>
<feature type="transmembrane region" description="Helical" evidence="6">
    <location>
        <begin position="363"/>
        <end position="389"/>
    </location>
</feature>
<evidence type="ECO:0000256" key="2">
    <source>
        <dbReference type="ARBA" id="ARBA00022692"/>
    </source>
</evidence>
<feature type="transmembrane region" description="Helical" evidence="6">
    <location>
        <begin position="544"/>
        <end position="566"/>
    </location>
</feature>
<feature type="compositionally biased region" description="Basic and acidic residues" evidence="5">
    <location>
        <begin position="276"/>
        <end position="288"/>
    </location>
</feature>
<dbReference type="InterPro" id="IPR007016">
    <property type="entry name" value="O-antigen_ligase-rel_domated"/>
</dbReference>
<comment type="subcellular location">
    <subcellularLocation>
        <location evidence="1">Membrane</location>
        <topology evidence="1">Multi-pass membrane protein</topology>
    </subcellularLocation>
</comment>
<dbReference type="Pfam" id="PF04932">
    <property type="entry name" value="Wzy_C"/>
    <property type="match status" value="1"/>
</dbReference>
<dbReference type="Proteomes" id="UP000019678">
    <property type="component" value="Unassembled WGS sequence"/>
</dbReference>
<evidence type="ECO:0000256" key="5">
    <source>
        <dbReference type="SAM" id="MobiDB-lite"/>
    </source>
</evidence>
<feature type="region of interest" description="Disordered" evidence="5">
    <location>
        <begin position="267"/>
        <end position="288"/>
    </location>
</feature>
<dbReference type="PANTHER" id="PTHR37422">
    <property type="entry name" value="TEICHURONIC ACID BIOSYNTHESIS PROTEIN TUAE"/>
    <property type="match status" value="1"/>
</dbReference>
<evidence type="ECO:0000313" key="8">
    <source>
        <dbReference type="EMBL" id="EYF05325.1"/>
    </source>
</evidence>
<dbReference type="EMBL" id="ASRX01000025">
    <property type="protein sequence ID" value="EYF05325.1"/>
    <property type="molecule type" value="Genomic_DNA"/>
</dbReference>
<evidence type="ECO:0000256" key="4">
    <source>
        <dbReference type="ARBA" id="ARBA00023136"/>
    </source>
</evidence>
<feature type="domain" description="O-antigen ligase-related" evidence="7">
    <location>
        <begin position="346"/>
        <end position="464"/>
    </location>
</feature>
<accession>A0A017T930</accession>
<dbReference type="PANTHER" id="PTHR37422:SF13">
    <property type="entry name" value="LIPOPOLYSACCHARIDE BIOSYNTHESIS PROTEIN PA4999-RELATED"/>
    <property type="match status" value="1"/>
</dbReference>
<protein>
    <recommendedName>
        <fullName evidence="7">O-antigen ligase-related domain-containing protein</fullName>
    </recommendedName>
</protein>
<proteinExistence type="predicted"/>
<organism evidence="8 9">
    <name type="scientific">Chondromyces apiculatus DSM 436</name>
    <dbReference type="NCBI Taxonomy" id="1192034"/>
    <lineage>
        <taxon>Bacteria</taxon>
        <taxon>Pseudomonadati</taxon>
        <taxon>Myxococcota</taxon>
        <taxon>Polyangia</taxon>
        <taxon>Polyangiales</taxon>
        <taxon>Polyangiaceae</taxon>
        <taxon>Chondromyces</taxon>
    </lineage>
</organism>
<feature type="transmembrane region" description="Helical" evidence="6">
    <location>
        <begin position="336"/>
        <end position="357"/>
    </location>
</feature>
<evidence type="ECO:0000256" key="1">
    <source>
        <dbReference type="ARBA" id="ARBA00004141"/>
    </source>
</evidence>
<dbReference type="GO" id="GO:0016020">
    <property type="term" value="C:membrane"/>
    <property type="evidence" value="ECO:0007669"/>
    <property type="project" value="UniProtKB-SubCell"/>
</dbReference>
<feature type="transmembrane region" description="Helical" evidence="6">
    <location>
        <begin position="27"/>
        <end position="46"/>
    </location>
</feature>
<dbReference type="STRING" id="1192034.CAP_3466"/>
<gene>
    <name evidence="8" type="ORF">CAP_3466</name>
</gene>
<keyword evidence="2 6" id="KW-0812">Transmembrane</keyword>
<dbReference type="eggNOG" id="COG3307">
    <property type="taxonomic scope" value="Bacteria"/>
</dbReference>
<feature type="transmembrane region" description="Helical" evidence="6">
    <location>
        <begin position="58"/>
        <end position="77"/>
    </location>
</feature>
<dbReference type="InterPro" id="IPR051533">
    <property type="entry name" value="WaaL-like"/>
</dbReference>
<keyword evidence="3 6" id="KW-1133">Transmembrane helix</keyword>
<comment type="caution">
    <text evidence="8">The sequence shown here is derived from an EMBL/GenBank/DDBJ whole genome shotgun (WGS) entry which is preliminary data.</text>
</comment>
<evidence type="ECO:0000256" key="6">
    <source>
        <dbReference type="SAM" id="Phobius"/>
    </source>
</evidence>
<keyword evidence="9" id="KW-1185">Reference proteome</keyword>
<feature type="transmembrane region" description="Helical" evidence="6">
    <location>
        <begin position="492"/>
        <end position="510"/>
    </location>
</feature>
<evidence type="ECO:0000313" key="9">
    <source>
        <dbReference type="Proteomes" id="UP000019678"/>
    </source>
</evidence>